<dbReference type="PANTHER" id="PTHR42901">
    <property type="entry name" value="ALCOHOL DEHYDROGENASE"/>
    <property type="match status" value="1"/>
</dbReference>
<proteinExistence type="inferred from homology"/>
<evidence type="ECO:0000256" key="1">
    <source>
        <dbReference type="ARBA" id="ARBA00006484"/>
    </source>
</evidence>
<dbReference type="Proteomes" id="UP000638648">
    <property type="component" value="Unassembled WGS sequence"/>
</dbReference>
<dbReference type="PANTHER" id="PTHR42901:SF1">
    <property type="entry name" value="ALCOHOL DEHYDROGENASE"/>
    <property type="match status" value="1"/>
</dbReference>
<feature type="domain" description="Ketoreductase" evidence="3">
    <location>
        <begin position="9"/>
        <end position="189"/>
    </location>
</feature>
<dbReference type="AlphaFoldDB" id="A0A927MSD3"/>
<protein>
    <submittedName>
        <fullName evidence="4">NAD(P)-dependent dehydrogenase (Short-subunit alcohol dehydrogenase family)</fullName>
    </submittedName>
</protein>
<sequence length="250" mass="25895">MSTYEISGPTALVTGASRGFGHSIAIALSEAGSTVVGVARDRHRLEELRSRLGETFVPVVADVTDPNVAGELIDRYRPTSLVLNAGARPLARPLQHHTWQTFSRNWEVDAAQAFHWTREALLSPLDPGSTVIAMSSGAAVGGSPLSGGYAGAKAMIRFMTSYAASESERNGLGIRFVSVLPSLTPATDLGAAAVAAYARRQGVDTGAFLAGAGPTLTLELVGKAVTDLAFAPTYEAGAYLLTPAGLTPAG</sequence>
<dbReference type="PRINTS" id="PR00081">
    <property type="entry name" value="GDHRDH"/>
</dbReference>
<comment type="caution">
    <text evidence="4">The sequence shown here is derived from an EMBL/GenBank/DDBJ whole genome shotgun (WGS) entry which is preliminary data.</text>
</comment>
<dbReference type="CDD" id="cd05233">
    <property type="entry name" value="SDR_c"/>
    <property type="match status" value="1"/>
</dbReference>
<organism evidence="4 5">
    <name type="scientific">Actinopolymorpha pittospori</name>
    <dbReference type="NCBI Taxonomy" id="648752"/>
    <lineage>
        <taxon>Bacteria</taxon>
        <taxon>Bacillati</taxon>
        <taxon>Actinomycetota</taxon>
        <taxon>Actinomycetes</taxon>
        <taxon>Propionibacteriales</taxon>
        <taxon>Actinopolymorphaceae</taxon>
        <taxon>Actinopolymorpha</taxon>
    </lineage>
</organism>
<gene>
    <name evidence="4" type="ORF">HEB94_002854</name>
</gene>
<accession>A0A927MSD3</accession>
<dbReference type="RefSeq" id="WP_192750211.1">
    <property type="nucleotide sequence ID" value="NZ_BAABJL010000025.1"/>
</dbReference>
<comment type="similarity">
    <text evidence="1">Belongs to the short-chain dehydrogenases/reductases (SDR) family.</text>
</comment>
<dbReference type="GO" id="GO:0016491">
    <property type="term" value="F:oxidoreductase activity"/>
    <property type="evidence" value="ECO:0007669"/>
    <property type="project" value="UniProtKB-KW"/>
</dbReference>
<evidence type="ECO:0000313" key="4">
    <source>
        <dbReference type="EMBL" id="MBE1606006.1"/>
    </source>
</evidence>
<evidence type="ECO:0000313" key="5">
    <source>
        <dbReference type="Proteomes" id="UP000638648"/>
    </source>
</evidence>
<dbReference type="Pfam" id="PF00106">
    <property type="entry name" value="adh_short"/>
    <property type="match status" value="1"/>
</dbReference>
<keyword evidence="2" id="KW-0560">Oxidoreductase</keyword>
<name>A0A927MSD3_9ACTN</name>
<dbReference type="Gene3D" id="3.40.50.720">
    <property type="entry name" value="NAD(P)-binding Rossmann-like Domain"/>
    <property type="match status" value="1"/>
</dbReference>
<evidence type="ECO:0000259" key="3">
    <source>
        <dbReference type="SMART" id="SM00822"/>
    </source>
</evidence>
<dbReference type="EMBL" id="JADBEM010000001">
    <property type="protein sequence ID" value="MBE1606006.1"/>
    <property type="molecule type" value="Genomic_DNA"/>
</dbReference>
<dbReference type="InterPro" id="IPR002347">
    <property type="entry name" value="SDR_fam"/>
</dbReference>
<dbReference type="InterPro" id="IPR036291">
    <property type="entry name" value="NAD(P)-bd_dom_sf"/>
</dbReference>
<evidence type="ECO:0000256" key="2">
    <source>
        <dbReference type="ARBA" id="ARBA00023002"/>
    </source>
</evidence>
<dbReference type="InterPro" id="IPR057326">
    <property type="entry name" value="KR_dom"/>
</dbReference>
<dbReference type="SMART" id="SM00822">
    <property type="entry name" value="PKS_KR"/>
    <property type="match status" value="1"/>
</dbReference>
<dbReference type="SUPFAM" id="SSF51735">
    <property type="entry name" value="NAD(P)-binding Rossmann-fold domains"/>
    <property type="match status" value="1"/>
</dbReference>
<reference evidence="4" key="1">
    <citation type="submission" date="2020-10" db="EMBL/GenBank/DDBJ databases">
        <title>Sequencing the genomes of 1000 actinobacteria strains.</title>
        <authorList>
            <person name="Klenk H.-P."/>
        </authorList>
    </citation>
    <scope>NUCLEOTIDE SEQUENCE</scope>
    <source>
        <strain evidence="4">DSM 45354</strain>
    </source>
</reference>
<keyword evidence="5" id="KW-1185">Reference proteome</keyword>